<keyword evidence="12" id="KW-1185">Reference proteome</keyword>
<evidence type="ECO:0000313" key="11">
    <source>
        <dbReference type="EMBL" id="SEW45633.1"/>
    </source>
</evidence>
<dbReference type="GO" id="GO:0046316">
    <property type="term" value="F:gluconokinase activity"/>
    <property type="evidence" value="ECO:0007669"/>
    <property type="project" value="UniProtKB-EC"/>
</dbReference>
<keyword evidence="8" id="KW-0311">Gluconate utilization</keyword>
<evidence type="ECO:0000256" key="2">
    <source>
        <dbReference type="ARBA" id="ARBA00008420"/>
    </source>
</evidence>
<dbReference type="AlphaFoldDB" id="A0A1I0RW21"/>
<dbReference type="CDD" id="cd02021">
    <property type="entry name" value="GntK"/>
    <property type="match status" value="1"/>
</dbReference>
<dbReference type="NCBIfam" id="TIGR01313">
    <property type="entry name" value="therm_gnt_kin"/>
    <property type="match status" value="1"/>
</dbReference>
<accession>A0A1I0RW21</accession>
<evidence type="ECO:0000256" key="6">
    <source>
        <dbReference type="ARBA" id="ARBA00022777"/>
    </source>
</evidence>
<gene>
    <name evidence="11" type="ORF">SAMN04488515_3361</name>
</gene>
<proteinExistence type="inferred from homology"/>
<evidence type="ECO:0000256" key="7">
    <source>
        <dbReference type="ARBA" id="ARBA00022840"/>
    </source>
</evidence>
<organism evidence="11 12">
    <name type="scientific">Cognatiyoonia koreensis</name>
    <dbReference type="NCBI Taxonomy" id="364200"/>
    <lineage>
        <taxon>Bacteria</taxon>
        <taxon>Pseudomonadati</taxon>
        <taxon>Pseudomonadota</taxon>
        <taxon>Alphaproteobacteria</taxon>
        <taxon>Rhodobacterales</taxon>
        <taxon>Paracoccaceae</taxon>
        <taxon>Cognatiyoonia</taxon>
    </lineage>
</organism>
<dbReference type="FunFam" id="3.40.50.300:FF:000522">
    <property type="entry name" value="Gluconokinase"/>
    <property type="match status" value="1"/>
</dbReference>
<evidence type="ECO:0000256" key="5">
    <source>
        <dbReference type="ARBA" id="ARBA00022741"/>
    </source>
</evidence>
<evidence type="ECO:0000313" key="12">
    <source>
        <dbReference type="Proteomes" id="UP000199167"/>
    </source>
</evidence>
<keyword evidence="4 10" id="KW-0808">Transferase</keyword>
<dbReference type="PANTHER" id="PTHR43442:SF3">
    <property type="entry name" value="GLUCONOKINASE-RELATED"/>
    <property type="match status" value="1"/>
</dbReference>
<dbReference type="Pfam" id="PF13671">
    <property type="entry name" value="AAA_33"/>
    <property type="match status" value="1"/>
</dbReference>
<evidence type="ECO:0000256" key="4">
    <source>
        <dbReference type="ARBA" id="ARBA00022679"/>
    </source>
</evidence>
<evidence type="ECO:0000256" key="1">
    <source>
        <dbReference type="ARBA" id="ARBA00004761"/>
    </source>
</evidence>
<dbReference type="PANTHER" id="PTHR43442">
    <property type="entry name" value="GLUCONOKINASE-RELATED"/>
    <property type="match status" value="1"/>
</dbReference>
<comment type="catalytic activity">
    <reaction evidence="9 10">
        <text>D-gluconate + ATP = 6-phospho-D-gluconate + ADP + H(+)</text>
        <dbReference type="Rhea" id="RHEA:19433"/>
        <dbReference type="ChEBI" id="CHEBI:15378"/>
        <dbReference type="ChEBI" id="CHEBI:18391"/>
        <dbReference type="ChEBI" id="CHEBI:30616"/>
        <dbReference type="ChEBI" id="CHEBI:58759"/>
        <dbReference type="ChEBI" id="CHEBI:456216"/>
        <dbReference type="EC" id="2.7.1.12"/>
    </reaction>
</comment>
<dbReference type="EC" id="2.7.1.12" evidence="3 10"/>
<keyword evidence="6 10" id="KW-0418">Kinase</keyword>
<comment type="similarity">
    <text evidence="2 10">Belongs to the gluconokinase GntK/GntV family.</text>
</comment>
<keyword evidence="7 10" id="KW-0067">ATP-binding</keyword>
<dbReference type="Gene3D" id="3.40.50.300">
    <property type="entry name" value="P-loop containing nucleotide triphosphate hydrolases"/>
    <property type="match status" value="1"/>
</dbReference>
<dbReference type="STRING" id="364200.SAMN04488515_3361"/>
<dbReference type="SUPFAM" id="SSF52540">
    <property type="entry name" value="P-loop containing nucleoside triphosphate hydrolases"/>
    <property type="match status" value="1"/>
</dbReference>
<dbReference type="Proteomes" id="UP000199167">
    <property type="component" value="Unassembled WGS sequence"/>
</dbReference>
<evidence type="ECO:0000256" key="8">
    <source>
        <dbReference type="ARBA" id="ARBA00023064"/>
    </source>
</evidence>
<name>A0A1I0RW21_9RHOB</name>
<dbReference type="InterPro" id="IPR006001">
    <property type="entry name" value="Therm_gnt_kin"/>
</dbReference>
<keyword evidence="5 10" id="KW-0547">Nucleotide-binding</keyword>
<comment type="pathway">
    <text evidence="1">Carbohydrate acid metabolism.</text>
</comment>
<sequence length="163" mass="18175">MNEVILVMGVAGCGKTTIGKTLAEARGAAFLDADDYHPPKNVTHMGAGKPLNDELRWPWLDALGDAVRASARDRPTVFTCSALKRIYRDYLRASVRYRLVYPDAPFAVVSQRMAARKDHFMPVKLLRSQYHVLNPPTKDEEPIVVSIEQPLEDIIADIQTALS</sequence>
<evidence type="ECO:0000256" key="10">
    <source>
        <dbReference type="RuleBase" id="RU363066"/>
    </source>
</evidence>
<dbReference type="GO" id="GO:0005524">
    <property type="term" value="F:ATP binding"/>
    <property type="evidence" value="ECO:0007669"/>
    <property type="project" value="UniProtKB-KW"/>
</dbReference>
<dbReference type="OrthoDB" id="9795716at2"/>
<dbReference type="RefSeq" id="WP_089996998.1">
    <property type="nucleotide sequence ID" value="NZ_FOIZ01000002.1"/>
</dbReference>
<protein>
    <recommendedName>
        <fullName evidence="3 10">Gluconokinase</fullName>
        <ecNumber evidence="3 10">2.7.1.12</ecNumber>
    </recommendedName>
</protein>
<dbReference type="EMBL" id="FOIZ01000002">
    <property type="protein sequence ID" value="SEW45633.1"/>
    <property type="molecule type" value="Genomic_DNA"/>
</dbReference>
<reference evidence="11 12" key="1">
    <citation type="submission" date="2016-10" db="EMBL/GenBank/DDBJ databases">
        <authorList>
            <person name="de Groot N.N."/>
        </authorList>
    </citation>
    <scope>NUCLEOTIDE SEQUENCE [LARGE SCALE GENOMIC DNA]</scope>
    <source>
        <strain evidence="11 12">DSM 17925</strain>
    </source>
</reference>
<evidence type="ECO:0000256" key="3">
    <source>
        <dbReference type="ARBA" id="ARBA00012054"/>
    </source>
</evidence>
<dbReference type="InterPro" id="IPR027417">
    <property type="entry name" value="P-loop_NTPase"/>
</dbReference>
<dbReference type="GO" id="GO:0005737">
    <property type="term" value="C:cytoplasm"/>
    <property type="evidence" value="ECO:0007669"/>
    <property type="project" value="TreeGrafter"/>
</dbReference>
<evidence type="ECO:0000256" key="9">
    <source>
        <dbReference type="ARBA" id="ARBA00048090"/>
    </source>
</evidence>
<dbReference type="GO" id="GO:0019521">
    <property type="term" value="P:D-gluconate metabolic process"/>
    <property type="evidence" value="ECO:0007669"/>
    <property type="project" value="UniProtKB-KW"/>
</dbReference>